<dbReference type="PANTHER" id="PTHR10000">
    <property type="entry name" value="PHOSPHOSERINE PHOSPHATASE"/>
    <property type="match status" value="1"/>
</dbReference>
<dbReference type="Pfam" id="PF08282">
    <property type="entry name" value="Hydrolase_3"/>
    <property type="match status" value="2"/>
</dbReference>
<dbReference type="GO" id="GO:0000287">
    <property type="term" value="F:magnesium ion binding"/>
    <property type="evidence" value="ECO:0007669"/>
    <property type="project" value="TreeGrafter"/>
</dbReference>
<keyword evidence="2" id="KW-0378">Hydrolase</keyword>
<sequence length="259" mass="27260">MTGDPLRLLVFTDLDGTLLDHETYDYAPALPMLARLRDRGAVVVLASSKTGAEIAEWQDRLGLSDCPAIVENGAALYDGTFDDRDYRRIRAVLATLDAPFRGFGDMDAAGVAAVTGLSPEAAGKARTRAHSEPGLWLGTEAQLDGFLSALGEQGIHARRGGRFLTLSFGGTKAAQMQALIDRLAPEVTVALGDAPNDAEMLARADYGIVVRNDHGPGLPPLPGEETGRILRTRAEGPAGWGEGMTALLARPELAGAADG</sequence>
<protein>
    <submittedName>
        <fullName evidence="4">Mannosyl-3-phosphoglycerate phosphatase</fullName>
    </submittedName>
</protein>
<dbReference type="NCBIfam" id="TIGR01486">
    <property type="entry name" value="HAD-SF-IIB-MPGP"/>
    <property type="match status" value="1"/>
</dbReference>
<gene>
    <name evidence="4" type="ORF">C4N9_12475</name>
</gene>
<dbReference type="Proteomes" id="UP000244940">
    <property type="component" value="Unassembled WGS sequence"/>
</dbReference>
<evidence type="ECO:0000313" key="5">
    <source>
        <dbReference type="Proteomes" id="UP000244940"/>
    </source>
</evidence>
<dbReference type="SFLD" id="SFLDG01142">
    <property type="entry name" value="C2.B.2:_Mannosyl-3-phosphoglyc"/>
    <property type="match status" value="1"/>
</dbReference>
<keyword evidence="3" id="KW-0460">Magnesium</keyword>
<dbReference type="InterPro" id="IPR036412">
    <property type="entry name" value="HAD-like_sf"/>
</dbReference>
<evidence type="ECO:0000256" key="3">
    <source>
        <dbReference type="ARBA" id="ARBA00022842"/>
    </source>
</evidence>
<dbReference type="SUPFAM" id="SSF56784">
    <property type="entry name" value="HAD-like"/>
    <property type="match status" value="1"/>
</dbReference>
<dbReference type="SFLD" id="SFLDS00003">
    <property type="entry name" value="Haloacid_Dehalogenase"/>
    <property type="match status" value="1"/>
</dbReference>
<dbReference type="InterPro" id="IPR023214">
    <property type="entry name" value="HAD_sf"/>
</dbReference>
<keyword evidence="5" id="KW-1185">Reference proteome</keyword>
<evidence type="ECO:0000256" key="2">
    <source>
        <dbReference type="ARBA" id="ARBA00022801"/>
    </source>
</evidence>
<dbReference type="AlphaFoldDB" id="A0A2U2C8I0"/>
<dbReference type="GO" id="GO:0050531">
    <property type="term" value="F:mannosyl-3-phosphoglycerate phosphatase activity"/>
    <property type="evidence" value="ECO:0007669"/>
    <property type="project" value="InterPro"/>
</dbReference>
<dbReference type="SFLD" id="SFLDG01140">
    <property type="entry name" value="C2.B:_Phosphomannomutase_and_P"/>
    <property type="match status" value="1"/>
</dbReference>
<dbReference type="OrthoDB" id="193379at2"/>
<evidence type="ECO:0000313" key="4">
    <source>
        <dbReference type="EMBL" id="PWE28159.1"/>
    </source>
</evidence>
<evidence type="ECO:0000256" key="1">
    <source>
        <dbReference type="ARBA" id="ARBA00022723"/>
    </source>
</evidence>
<organism evidence="4 5">
    <name type="scientific">Pararhodobacter marinus</name>
    <dbReference type="NCBI Taxonomy" id="2184063"/>
    <lineage>
        <taxon>Bacteria</taxon>
        <taxon>Pseudomonadati</taxon>
        <taxon>Pseudomonadota</taxon>
        <taxon>Alphaproteobacteria</taxon>
        <taxon>Rhodobacterales</taxon>
        <taxon>Paracoccaceae</taxon>
        <taxon>Pararhodobacter</taxon>
    </lineage>
</organism>
<keyword evidence="1" id="KW-0479">Metal-binding</keyword>
<reference evidence="4 5" key="1">
    <citation type="submission" date="2018-05" db="EMBL/GenBank/DDBJ databases">
        <title>Pararhodobacter marina sp. nov., isolated from deep-sea water of the Indian Ocean.</title>
        <authorList>
            <person name="Lai Q.Sr."/>
            <person name="Liu X."/>
            <person name="Shao Z."/>
        </authorList>
    </citation>
    <scope>NUCLEOTIDE SEQUENCE [LARGE SCALE GENOMIC DNA]</scope>
    <source>
        <strain evidence="4 5">CIC4N-9</strain>
    </source>
</reference>
<dbReference type="Gene3D" id="3.30.980.20">
    <property type="entry name" value="Putative mannosyl-3-phosphoglycerate phosphatase, domain 2"/>
    <property type="match status" value="1"/>
</dbReference>
<dbReference type="Gene3D" id="3.40.50.1000">
    <property type="entry name" value="HAD superfamily/HAD-like"/>
    <property type="match status" value="1"/>
</dbReference>
<accession>A0A2U2C8I0</accession>
<dbReference type="InterPro" id="IPR006381">
    <property type="entry name" value="HAD-SF-IIB-MPGP"/>
</dbReference>
<dbReference type="GO" id="GO:0051479">
    <property type="term" value="P:mannosylglycerate biosynthetic process"/>
    <property type="evidence" value="ECO:0007669"/>
    <property type="project" value="InterPro"/>
</dbReference>
<dbReference type="GO" id="GO:0005829">
    <property type="term" value="C:cytosol"/>
    <property type="evidence" value="ECO:0007669"/>
    <property type="project" value="TreeGrafter"/>
</dbReference>
<comment type="caution">
    <text evidence="4">The sequence shown here is derived from an EMBL/GenBank/DDBJ whole genome shotgun (WGS) entry which is preliminary data.</text>
</comment>
<dbReference type="EMBL" id="QEYD01000007">
    <property type="protein sequence ID" value="PWE28159.1"/>
    <property type="molecule type" value="Genomic_DNA"/>
</dbReference>
<name>A0A2U2C8I0_9RHOB</name>
<dbReference type="PANTHER" id="PTHR10000:SF8">
    <property type="entry name" value="HAD SUPERFAMILY HYDROLASE-LIKE, TYPE 3"/>
    <property type="match status" value="1"/>
</dbReference>
<proteinExistence type="predicted"/>